<dbReference type="GO" id="GO:0005737">
    <property type="term" value="C:cytoplasm"/>
    <property type="evidence" value="ECO:0007669"/>
    <property type="project" value="UniProtKB-SubCell"/>
</dbReference>
<evidence type="ECO:0000256" key="4">
    <source>
        <dbReference type="ARBA" id="ARBA00022490"/>
    </source>
</evidence>
<dbReference type="Pfam" id="PF13324">
    <property type="entry name" value="GCIP_N"/>
    <property type="match status" value="1"/>
</dbReference>
<feature type="region of interest" description="Disordered" evidence="7">
    <location>
        <begin position="444"/>
        <end position="469"/>
    </location>
</feature>
<dbReference type="PANTHER" id="PTHR15492:SF1">
    <property type="entry name" value="CYCLIN-D1-BINDING PROTEIN 1"/>
    <property type="match status" value="1"/>
</dbReference>
<evidence type="ECO:0000256" key="2">
    <source>
        <dbReference type="ARBA" id="ARBA00004496"/>
    </source>
</evidence>
<gene>
    <name evidence="10" type="ORF">NXF25_009928</name>
</gene>
<accession>A0AAW1BTC1</accession>
<keyword evidence="4" id="KW-0963">Cytoplasm</keyword>
<evidence type="ECO:0000256" key="5">
    <source>
        <dbReference type="ARBA" id="ARBA00023242"/>
    </source>
</evidence>
<reference evidence="10 11" key="1">
    <citation type="journal article" date="2024" name="Proc. Natl. Acad. Sci. U.S.A.">
        <title>The genetic regulatory architecture and epigenomic basis for age-related changes in rattlesnake venom.</title>
        <authorList>
            <person name="Hogan M.P."/>
            <person name="Holding M.L."/>
            <person name="Nystrom G.S."/>
            <person name="Colston T.J."/>
            <person name="Bartlett D.A."/>
            <person name="Mason A.J."/>
            <person name="Ellsworth S.A."/>
            <person name="Rautsaw R.M."/>
            <person name="Lawrence K.C."/>
            <person name="Strickland J.L."/>
            <person name="He B."/>
            <person name="Fraser P."/>
            <person name="Margres M.J."/>
            <person name="Gilbert D.M."/>
            <person name="Gibbs H.L."/>
            <person name="Parkinson C.L."/>
            <person name="Rokyta D.R."/>
        </authorList>
    </citation>
    <scope>NUCLEOTIDE SEQUENCE [LARGE SCALE GENOMIC DNA]</scope>
    <source>
        <strain evidence="10">DRR0105</strain>
    </source>
</reference>
<dbReference type="PANTHER" id="PTHR15492">
    <property type="entry name" value="CYCLIN D1-BINDING PROTEIN 1"/>
    <property type="match status" value="1"/>
</dbReference>
<protein>
    <submittedName>
        <fullName evidence="10">Cyclin-D1-binding protein 1</fullName>
    </submittedName>
</protein>
<organism evidence="10 11">
    <name type="scientific">Crotalus adamanteus</name>
    <name type="common">Eastern diamondback rattlesnake</name>
    <dbReference type="NCBI Taxonomy" id="8729"/>
    <lineage>
        <taxon>Eukaryota</taxon>
        <taxon>Metazoa</taxon>
        <taxon>Chordata</taxon>
        <taxon>Craniata</taxon>
        <taxon>Vertebrata</taxon>
        <taxon>Euteleostomi</taxon>
        <taxon>Lepidosauria</taxon>
        <taxon>Squamata</taxon>
        <taxon>Bifurcata</taxon>
        <taxon>Unidentata</taxon>
        <taxon>Episquamata</taxon>
        <taxon>Toxicofera</taxon>
        <taxon>Serpentes</taxon>
        <taxon>Colubroidea</taxon>
        <taxon>Viperidae</taxon>
        <taxon>Crotalinae</taxon>
        <taxon>Crotalus</taxon>
    </lineage>
</organism>
<name>A0AAW1BTC1_CROAD</name>
<dbReference type="AlphaFoldDB" id="A0AAW1BTC1"/>
<dbReference type="Gene3D" id="1.20.1420.10">
    <property type="entry name" value="Talin, central domain"/>
    <property type="match status" value="1"/>
</dbReference>
<proteinExistence type="inferred from homology"/>
<dbReference type="GO" id="GO:0005634">
    <property type="term" value="C:nucleus"/>
    <property type="evidence" value="ECO:0007669"/>
    <property type="project" value="UniProtKB-SubCell"/>
</dbReference>
<dbReference type="Pfam" id="PF20936">
    <property type="entry name" value="GCIP_C"/>
    <property type="match status" value="1"/>
</dbReference>
<dbReference type="Gene3D" id="1.20.1410.10">
    <property type="entry name" value="I/LWEQ domain"/>
    <property type="match status" value="1"/>
</dbReference>
<feature type="domain" description="Cyclin-D1-binding protein 1-like C-terminal" evidence="9">
    <location>
        <begin position="306"/>
        <end position="410"/>
    </location>
</feature>
<evidence type="ECO:0000256" key="7">
    <source>
        <dbReference type="SAM" id="MobiDB-lite"/>
    </source>
</evidence>
<dbReference type="InterPro" id="IPR049318">
    <property type="entry name" value="GCIP_C"/>
</dbReference>
<dbReference type="InterPro" id="IPR026907">
    <property type="entry name" value="GCIP-like"/>
</dbReference>
<feature type="domain" description="Cyclin-D1-binding protein 1-like N-terminal" evidence="8">
    <location>
        <begin position="160"/>
        <end position="295"/>
    </location>
</feature>
<comment type="subcellular location">
    <subcellularLocation>
        <location evidence="2">Cytoplasm</location>
    </subcellularLocation>
    <subcellularLocation>
        <location evidence="1">Nucleus</location>
    </subcellularLocation>
</comment>
<evidence type="ECO:0000259" key="8">
    <source>
        <dbReference type="Pfam" id="PF13324"/>
    </source>
</evidence>
<evidence type="ECO:0000313" key="11">
    <source>
        <dbReference type="Proteomes" id="UP001474421"/>
    </source>
</evidence>
<evidence type="ECO:0000256" key="1">
    <source>
        <dbReference type="ARBA" id="ARBA00004123"/>
    </source>
</evidence>
<comment type="caution">
    <text evidence="10">The sequence shown here is derived from an EMBL/GenBank/DDBJ whole genome shotgun (WGS) entry which is preliminary data.</text>
</comment>
<keyword evidence="11" id="KW-1185">Reference proteome</keyword>
<keyword evidence="5" id="KW-0539">Nucleus</keyword>
<dbReference type="InterPro" id="IPR049317">
    <property type="entry name" value="GCIP-like_N"/>
</dbReference>
<dbReference type="Proteomes" id="UP001474421">
    <property type="component" value="Unassembled WGS sequence"/>
</dbReference>
<comment type="similarity">
    <text evidence="3">Belongs to the CCNDBP1 family.</text>
</comment>
<evidence type="ECO:0000256" key="6">
    <source>
        <dbReference type="ARBA" id="ARBA00023306"/>
    </source>
</evidence>
<sequence length="469" mass="49043">MRGAASALPGGQATLGRFCEGKWQECRNGPQEGAGGVSQASAPATFLVFPGCRQFDRSRSDAASSGRGLRQRARNSALICPAGEGRRRLNCQAGRAGRAPARTLPGDGPPSAPEWPAMEALREALREALAGLPGGGGGGGEEEEGEAFDRARFWEALAGAFGAASREATRLSLAAAAARSSQTCERLSEEVRIAVVGAISVSRQLPRSQGKTLNNAVRCATIQVVEGMIQLTEVILRTPQESLSQEQLISTGGVWEACDRVSCLPSDNLAAVTLAISSCLELVKDALEEMEQMQAEGGASPGDLLEDEMLGLPGNSALAWTDAERQLLGPCKGLVKATKAGLKKLLGAMRTHGRADTEEQVAQLDALAEAAAELSPSVDELVLSLCPPVNQLTLRLNAGKLASVLMRMLEIARTSHVYPPSEGSWVQFLAGAVDHNLGKIKDSTQGLLGDPGPAGEGLCVGDARPKEQP</sequence>
<evidence type="ECO:0000256" key="3">
    <source>
        <dbReference type="ARBA" id="ARBA00008940"/>
    </source>
</evidence>
<dbReference type="FunFam" id="1.20.1410.10:FF:000005">
    <property type="entry name" value="cyclin-D1-binding protein 1"/>
    <property type="match status" value="1"/>
</dbReference>
<evidence type="ECO:0000313" key="10">
    <source>
        <dbReference type="EMBL" id="KAK9405101.1"/>
    </source>
</evidence>
<evidence type="ECO:0000259" key="9">
    <source>
        <dbReference type="Pfam" id="PF20936"/>
    </source>
</evidence>
<keyword evidence="6" id="KW-0131">Cell cycle</keyword>
<dbReference type="EMBL" id="JAOTOJ010000003">
    <property type="protein sequence ID" value="KAK9405101.1"/>
    <property type="molecule type" value="Genomic_DNA"/>
</dbReference>